<reference evidence="14" key="1">
    <citation type="submission" date="2023-02" db="EMBL/GenBank/DDBJ databases">
        <title>A novel hydrolase synthesized by Rhodococcus erythropolis HQ is responsible for the detoxification of Zearalenone.</title>
        <authorList>
            <person name="Hu J."/>
            <person name="Xu J."/>
        </authorList>
    </citation>
    <scope>NUCLEOTIDE SEQUENCE</scope>
    <source>
        <strain evidence="14">HQ</strain>
    </source>
</reference>
<dbReference type="Gene3D" id="3.30.559.10">
    <property type="entry name" value="Chloramphenicol acetyltransferase-like domain"/>
    <property type="match status" value="1"/>
</dbReference>
<dbReference type="InterPro" id="IPR004255">
    <property type="entry name" value="O-acyltransferase_WSD1_N"/>
</dbReference>
<dbReference type="EMBL" id="JARDXE010000034">
    <property type="protein sequence ID" value="MDE8649859.1"/>
    <property type="molecule type" value="Genomic_DNA"/>
</dbReference>
<dbReference type="Pfam" id="PF06974">
    <property type="entry name" value="WS_DGAT_C"/>
    <property type="match status" value="1"/>
</dbReference>
<dbReference type="PANTHER" id="PTHR31650">
    <property type="entry name" value="O-ACYLTRANSFERASE (WSD1-LIKE) FAMILY PROTEIN"/>
    <property type="match status" value="1"/>
</dbReference>
<comment type="pathway">
    <text evidence="2">Lipid metabolism.</text>
</comment>
<evidence type="ECO:0000256" key="11">
    <source>
        <dbReference type="SAM" id="MobiDB-lite"/>
    </source>
</evidence>
<feature type="compositionally biased region" description="Basic and acidic residues" evidence="11">
    <location>
        <begin position="148"/>
        <end position="165"/>
    </location>
</feature>
<dbReference type="GO" id="GO:0005886">
    <property type="term" value="C:plasma membrane"/>
    <property type="evidence" value="ECO:0007669"/>
    <property type="project" value="TreeGrafter"/>
</dbReference>
<evidence type="ECO:0000256" key="5">
    <source>
        <dbReference type="ARBA" id="ARBA00022516"/>
    </source>
</evidence>
<evidence type="ECO:0000256" key="7">
    <source>
        <dbReference type="ARBA" id="ARBA00022798"/>
    </source>
</evidence>
<evidence type="ECO:0000256" key="6">
    <source>
        <dbReference type="ARBA" id="ARBA00022679"/>
    </source>
</evidence>
<dbReference type="InterPro" id="IPR023213">
    <property type="entry name" value="CAT-like_dom_sf"/>
</dbReference>
<feature type="domain" description="O-acyltransferase WSD1-like N-terminal" evidence="12">
    <location>
        <begin position="2"/>
        <end position="257"/>
    </location>
</feature>
<sequence>MTQTDLMSWRMEADPVLRSTIVSIIVLDRLPDHERLTAAMNHAIDVVPLFRCKAVARQFPWKPPLWVDDTDFDLSWHLRRSSVPPPGGWKGVLDFARMSGMAAFDKDRPLWELTVLDGLDDGATALVVKVHHSLTDGVGGMQLTREITDDTRTGAPTRDSDERRPPVVLPTHENPRAAMTEAMARSTAHAVRHPVATMRDVARILGSTARMTRPATTTMSPVMTARSTCRGFGVIEFPVAALAAAAAGTQCSMNDVFLAALLLGMADYHRGRGDVPTQLRVTLPISLRDSSDPLGGNRITLARFALPVDIADPEKLIRRVHIIVDRWRSEPAIPLSPYLARMLNLLPVAVTGDMLKHMDFVASNVVGSSTPLYLAGARITRQFAFSPTLGAAFNATLMSYASHVCVGINVDVRAVPDQPALMAAVAEGFRAVLALEPRQIDSMVTTSC</sequence>
<dbReference type="Pfam" id="PF03007">
    <property type="entry name" value="WS_DGAT_cat"/>
    <property type="match status" value="1"/>
</dbReference>
<evidence type="ECO:0000256" key="8">
    <source>
        <dbReference type="ARBA" id="ARBA00023098"/>
    </source>
</evidence>
<evidence type="ECO:0000259" key="13">
    <source>
        <dbReference type="Pfam" id="PF06974"/>
    </source>
</evidence>
<dbReference type="InterPro" id="IPR009721">
    <property type="entry name" value="O-acyltransferase_WSD1_C"/>
</dbReference>
<evidence type="ECO:0000256" key="1">
    <source>
        <dbReference type="ARBA" id="ARBA00004771"/>
    </source>
</evidence>
<dbReference type="GO" id="GO:0004144">
    <property type="term" value="F:diacylglycerol O-acyltransferase activity"/>
    <property type="evidence" value="ECO:0007669"/>
    <property type="project" value="UniProtKB-EC"/>
</dbReference>
<dbReference type="AlphaFoldDB" id="A0AAW6LT28"/>
<dbReference type="GO" id="GO:0006071">
    <property type="term" value="P:glycerol metabolic process"/>
    <property type="evidence" value="ECO:0007669"/>
    <property type="project" value="UniProtKB-KW"/>
</dbReference>
<name>A0AAW6LT28_RHOSG</name>
<evidence type="ECO:0000313" key="15">
    <source>
        <dbReference type="Proteomes" id="UP001217325"/>
    </source>
</evidence>
<dbReference type="GO" id="GO:0001666">
    <property type="term" value="P:response to hypoxia"/>
    <property type="evidence" value="ECO:0007669"/>
    <property type="project" value="TreeGrafter"/>
</dbReference>
<keyword evidence="6" id="KW-0808">Transferase</keyword>
<dbReference type="EC" id="2.3.1.20" evidence="4"/>
<dbReference type="PANTHER" id="PTHR31650:SF1">
    <property type="entry name" value="WAX ESTER SYNTHASE_DIACYLGLYCEROL ACYLTRANSFERASE 4-RELATED"/>
    <property type="match status" value="1"/>
</dbReference>
<comment type="pathway">
    <text evidence="1">Glycerolipid metabolism; triacylglycerol biosynthesis.</text>
</comment>
<dbReference type="GO" id="GO:0051701">
    <property type="term" value="P:biological process involved in interaction with host"/>
    <property type="evidence" value="ECO:0007669"/>
    <property type="project" value="TreeGrafter"/>
</dbReference>
<dbReference type="SUPFAM" id="SSF52777">
    <property type="entry name" value="CoA-dependent acyltransferases"/>
    <property type="match status" value="2"/>
</dbReference>
<keyword evidence="9" id="KW-0012">Acyltransferase</keyword>
<dbReference type="GO" id="GO:0071731">
    <property type="term" value="P:response to nitric oxide"/>
    <property type="evidence" value="ECO:0007669"/>
    <property type="project" value="TreeGrafter"/>
</dbReference>
<keyword evidence="5" id="KW-0444">Lipid biosynthesis</keyword>
<accession>A0AAW6LT28</accession>
<comment type="catalytic activity">
    <reaction evidence="10">
        <text>an acyl-CoA + a 1,2-diacyl-sn-glycerol = a triacyl-sn-glycerol + CoA</text>
        <dbReference type="Rhea" id="RHEA:10868"/>
        <dbReference type="ChEBI" id="CHEBI:17815"/>
        <dbReference type="ChEBI" id="CHEBI:57287"/>
        <dbReference type="ChEBI" id="CHEBI:58342"/>
        <dbReference type="ChEBI" id="CHEBI:64615"/>
        <dbReference type="EC" id="2.3.1.20"/>
    </reaction>
</comment>
<evidence type="ECO:0000313" key="14">
    <source>
        <dbReference type="EMBL" id="MDE8649859.1"/>
    </source>
</evidence>
<evidence type="ECO:0000256" key="2">
    <source>
        <dbReference type="ARBA" id="ARBA00005189"/>
    </source>
</evidence>
<evidence type="ECO:0000256" key="3">
    <source>
        <dbReference type="ARBA" id="ARBA00009587"/>
    </source>
</evidence>
<dbReference type="InterPro" id="IPR045034">
    <property type="entry name" value="O-acyltransferase_WSD1-like"/>
</dbReference>
<comment type="caution">
    <text evidence="14">The sequence shown here is derived from an EMBL/GenBank/DDBJ whole genome shotgun (WGS) entry which is preliminary data.</text>
</comment>
<proteinExistence type="inferred from homology"/>
<comment type="similarity">
    <text evidence="3">Belongs to the long-chain O-acyltransferase family.</text>
</comment>
<keyword evidence="7" id="KW-0319">Glycerol metabolism</keyword>
<feature type="region of interest" description="Disordered" evidence="11">
    <location>
        <begin position="148"/>
        <end position="172"/>
    </location>
</feature>
<gene>
    <name evidence="14" type="ORF">PXH69_33340</name>
</gene>
<evidence type="ECO:0000256" key="10">
    <source>
        <dbReference type="ARBA" id="ARBA00048109"/>
    </source>
</evidence>
<dbReference type="GO" id="GO:0019432">
    <property type="term" value="P:triglyceride biosynthetic process"/>
    <property type="evidence" value="ECO:0007669"/>
    <property type="project" value="TreeGrafter"/>
</dbReference>
<organism evidence="14 15">
    <name type="scientific">Rhodococcus qingshengii</name>
    <dbReference type="NCBI Taxonomy" id="334542"/>
    <lineage>
        <taxon>Bacteria</taxon>
        <taxon>Bacillati</taxon>
        <taxon>Actinomycetota</taxon>
        <taxon>Actinomycetes</taxon>
        <taxon>Mycobacteriales</taxon>
        <taxon>Nocardiaceae</taxon>
        <taxon>Rhodococcus</taxon>
        <taxon>Rhodococcus erythropolis group</taxon>
    </lineage>
</organism>
<evidence type="ECO:0000256" key="4">
    <source>
        <dbReference type="ARBA" id="ARBA00013244"/>
    </source>
</evidence>
<dbReference type="RefSeq" id="WP_256718284.1">
    <property type="nucleotide sequence ID" value="NZ_JARDXE010000034.1"/>
</dbReference>
<evidence type="ECO:0000256" key="9">
    <source>
        <dbReference type="ARBA" id="ARBA00023315"/>
    </source>
</evidence>
<feature type="domain" description="O-acyltransferase WSD1 C-terminal" evidence="13">
    <location>
        <begin position="296"/>
        <end position="431"/>
    </location>
</feature>
<dbReference type="Proteomes" id="UP001217325">
    <property type="component" value="Unassembled WGS sequence"/>
</dbReference>
<protein>
    <recommendedName>
        <fullName evidence="4">diacylglycerol O-acyltransferase</fullName>
        <ecNumber evidence="4">2.3.1.20</ecNumber>
    </recommendedName>
</protein>
<keyword evidence="8" id="KW-0443">Lipid metabolism</keyword>
<evidence type="ECO:0000259" key="12">
    <source>
        <dbReference type="Pfam" id="PF03007"/>
    </source>
</evidence>